<evidence type="ECO:0000313" key="8">
    <source>
        <dbReference type="Proteomes" id="UP000824782"/>
    </source>
</evidence>
<accession>A0AAV6ZKY6</accession>
<evidence type="ECO:0000313" key="7">
    <source>
        <dbReference type="EMBL" id="KAG8549946.1"/>
    </source>
</evidence>
<dbReference type="PANTHER" id="PTHR24056">
    <property type="entry name" value="CELL DIVISION PROTEIN KINASE"/>
    <property type="match status" value="1"/>
</dbReference>
<evidence type="ECO:0000256" key="2">
    <source>
        <dbReference type="ARBA" id="ARBA00022679"/>
    </source>
</evidence>
<dbReference type="PANTHER" id="PTHR24056:SF130">
    <property type="entry name" value="CYCLIN-DEPENDENT KINASE 6"/>
    <property type="match status" value="1"/>
</dbReference>
<dbReference type="GO" id="GO:0030332">
    <property type="term" value="F:cyclin binding"/>
    <property type="evidence" value="ECO:0007669"/>
    <property type="project" value="TreeGrafter"/>
</dbReference>
<reference evidence="7" key="1">
    <citation type="thesis" date="2020" institute="ProQuest LLC" country="789 East Eisenhower Parkway, Ann Arbor, MI, USA">
        <title>Comparative Genomics and Chromosome Evolution.</title>
        <authorList>
            <person name="Mudd A.B."/>
        </authorList>
    </citation>
    <scope>NUCLEOTIDE SEQUENCE</scope>
    <source>
        <strain evidence="7">237g6f4</strain>
        <tissue evidence="7">Blood</tissue>
    </source>
</reference>
<dbReference type="GO" id="GO:0010468">
    <property type="term" value="P:regulation of gene expression"/>
    <property type="evidence" value="ECO:0007669"/>
    <property type="project" value="TreeGrafter"/>
</dbReference>
<dbReference type="GO" id="GO:0000082">
    <property type="term" value="P:G1/S transition of mitotic cell cycle"/>
    <property type="evidence" value="ECO:0007669"/>
    <property type="project" value="TreeGrafter"/>
</dbReference>
<dbReference type="GO" id="GO:0000307">
    <property type="term" value="C:cyclin-dependent protein kinase holoenzyme complex"/>
    <property type="evidence" value="ECO:0007669"/>
    <property type="project" value="TreeGrafter"/>
</dbReference>
<evidence type="ECO:0000256" key="1">
    <source>
        <dbReference type="ARBA" id="ARBA00022527"/>
    </source>
</evidence>
<dbReference type="InterPro" id="IPR050108">
    <property type="entry name" value="CDK"/>
</dbReference>
<gene>
    <name evidence="7" type="ORF">GDO81_018639</name>
</gene>
<protein>
    <submittedName>
        <fullName evidence="7">Uncharacterized protein</fullName>
    </submittedName>
</protein>
<sequence>MPRRWIFGALDVYLQNCFGENLVRGNSDVDQLEKIFDVIGLPEEESWPGEVAIPQSAFQYRQAQPLEDIVPDIDDLGKDLLLKCLTFSPDKRITAFSALSHPYFDDLQTNKNSSDRHRACGQRAAEEATAEAKGP</sequence>
<keyword evidence="3" id="KW-0547">Nucleotide-binding</keyword>
<evidence type="ECO:0000256" key="5">
    <source>
        <dbReference type="ARBA" id="ARBA00022840"/>
    </source>
</evidence>
<keyword evidence="1" id="KW-0723">Serine/threonine-protein kinase</keyword>
<evidence type="ECO:0000256" key="4">
    <source>
        <dbReference type="ARBA" id="ARBA00022777"/>
    </source>
</evidence>
<dbReference type="EMBL" id="WNYA01000113">
    <property type="protein sequence ID" value="KAG8549946.1"/>
    <property type="molecule type" value="Genomic_DNA"/>
</dbReference>
<dbReference type="GO" id="GO:0010389">
    <property type="term" value="P:regulation of G2/M transition of mitotic cell cycle"/>
    <property type="evidence" value="ECO:0007669"/>
    <property type="project" value="TreeGrafter"/>
</dbReference>
<keyword evidence="5" id="KW-0067">ATP-binding</keyword>
<dbReference type="Gene3D" id="1.10.510.10">
    <property type="entry name" value="Transferase(Phosphotransferase) domain 1"/>
    <property type="match status" value="1"/>
</dbReference>
<dbReference type="GO" id="GO:0007165">
    <property type="term" value="P:signal transduction"/>
    <property type="evidence" value="ECO:0007669"/>
    <property type="project" value="TreeGrafter"/>
</dbReference>
<name>A0AAV6ZKY6_ENGPU</name>
<keyword evidence="2" id="KW-0808">Transferase</keyword>
<dbReference type="GO" id="GO:0005737">
    <property type="term" value="C:cytoplasm"/>
    <property type="evidence" value="ECO:0007669"/>
    <property type="project" value="TreeGrafter"/>
</dbReference>
<dbReference type="SUPFAM" id="SSF56112">
    <property type="entry name" value="Protein kinase-like (PK-like)"/>
    <property type="match status" value="1"/>
</dbReference>
<dbReference type="AlphaFoldDB" id="A0AAV6ZKY6"/>
<evidence type="ECO:0000256" key="6">
    <source>
        <dbReference type="SAM" id="MobiDB-lite"/>
    </source>
</evidence>
<dbReference type="InterPro" id="IPR011009">
    <property type="entry name" value="Kinase-like_dom_sf"/>
</dbReference>
<feature type="region of interest" description="Disordered" evidence="6">
    <location>
        <begin position="110"/>
        <end position="135"/>
    </location>
</feature>
<keyword evidence="8" id="KW-1185">Reference proteome</keyword>
<organism evidence="7 8">
    <name type="scientific">Engystomops pustulosus</name>
    <name type="common">Tungara frog</name>
    <name type="synonym">Physalaemus pustulosus</name>
    <dbReference type="NCBI Taxonomy" id="76066"/>
    <lineage>
        <taxon>Eukaryota</taxon>
        <taxon>Metazoa</taxon>
        <taxon>Chordata</taxon>
        <taxon>Craniata</taxon>
        <taxon>Vertebrata</taxon>
        <taxon>Euteleostomi</taxon>
        <taxon>Amphibia</taxon>
        <taxon>Batrachia</taxon>
        <taxon>Anura</taxon>
        <taxon>Neobatrachia</taxon>
        <taxon>Hyloidea</taxon>
        <taxon>Leptodactylidae</taxon>
        <taxon>Leiuperinae</taxon>
        <taxon>Engystomops</taxon>
    </lineage>
</organism>
<comment type="caution">
    <text evidence="7">The sequence shown here is derived from an EMBL/GenBank/DDBJ whole genome shotgun (WGS) entry which is preliminary data.</text>
</comment>
<dbReference type="Proteomes" id="UP000824782">
    <property type="component" value="Unassembled WGS sequence"/>
</dbReference>
<proteinExistence type="predicted"/>
<evidence type="ECO:0000256" key="3">
    <source>
        <dbReference type="ARBA" id="ARBA00022741"/>
    </source>
</evidence>
<dbReference type="GO" id="GO:0004693">
    <property type="term" value="F:cyclin-dependent protein serine/threonine kinase activity"/>
    <property type="evidence" value="ECO:0007669"/>
    <property type="project" value="TreeGrafter"/>
</dbReference>
<dbReference type="GO" id="GO:0005634">
    <property type="term" value="C:nucleus"/>
    <property type="evidence" value="ECO:0007669"/>
    <property type="project" value="TreeGrafter"/>
</dbReference>
<dbReference type="GO" id="GO:0005524">
    <property type="term" value="F:ATP binding"/>
    <property type="evidence" value="ECO:0007669"/>
    <property type="project" value="UniProtKB-KW"/>
</dbReference>
<keyword evidence="4" id="KW-0418">Kinase</keyword>